<reference evidence="11 12" key="1">
    <citation type="submission" date="2023-02" db="EMBL/GenBank/DDBJ databases">
        <title>Genome sequence of Lentisphaera profundi SAORIC-696.</title>
        <authorList>
            <person name="Kim e."/>
            <person name="Cho J.-C."/>
            <person name="Choi A."/>
            <person name="Kang I."/>
        </authorList>
    </citation>
    <scope>NUCLEOTIDE SEQUENCE [LARGE SCALE GENOMIC DNA]</scope>
    <source>
        <strain evidence="11 12">SAORIC-696</strain>
    </source>
</reference>
<comment type="similarity">
    <text evidence="4">In the N-terminal section; belongs to the DHBP synthase family.</text>
</comment>
<evidence type="ECO:0000256" key="8">
    <source>
        <dbReference type="ARBA" id="ARBA00022619"/>
    </source>
</evidence>
<dbReference type="RefSeq" id="WP_274151129.1">
    <property type="nucleotide sequence ID" value="NZ_CP117811.1"/>
</dbReference>
<evidence type="ECO:0000256" key="7">
    <source>
        <dbReference type="ARBA" id="ARBA00018836"/>
    </source>
</evidence>
<evidence type="ECO:0000256" key="3">
    <source>
        <dbReference type="ARBA" id="ARBA00004904"/>
    </source>
</evidence>
<feature type="domain" description="GTP cyclohydrolase II" evidence="10">
    <location>
        <begin position="195"/>
        <end position="358"/>
    </location>
</feature>
<dbReference type="InterPro" id="IPR017945">
    <property type="entry name" value="DHBP_synth_RibB-like_a/b_dom"/>
</dbReference>
<evidence type="ECO:0000256" key="1">
    <source>
        <dbReference type="ARBA" id="ARBA00000141"/>
    </source>
</evidence>
<comment type="pathway">
    <text evidence="3">Cofactor biosynthesis; riboflavin biosynthesis; 2-hydroxy-3-oxobutyl phosphate from D-ribulose 5-phosphate: step 1/1.</text>
</comment>
<dbReference type="Proteomes" id="UP001214250">
    <property type="component" value="Chromosome 1"/>
</dbReference>
<dbReference type="SUPFAM" id="SSF142695">
    <property type="entry name" value="RibA-like"/>
    <property type="match status" value="1"/>
</dbReference>
<dbReference type="EMBL" id="CP117811">
    <property type="protein sequence ID" value="WDE97007.1"/>
    <property type="molecule type" value="Genomic_DNA"/>
</dbReference>
<dbReference type="EC" id="4.1.99.12" evidence="6"/>
<evidence type="ECO:0000256" key="6">
    <source>
        <dbReference type="ARBA" id="ARBA00012153"/>
    </source>
</evidence>
<keyword evidence="12" id="KW-1185">Reference proteome</keyword>
<dbReference type="Pfam" id="PF00926">
    <property type="entry name" value="DHBP_synthase"/>
    <property type="match status" value="1"/>
</dbReference>
<dbReference type="InterPro" id="IPR036144">
    <property type="entry name" value="RibA-like_sf"/>
</dbReference>
<comment type="similarity">
    <text evidence="5">In the C-terminal section; belongs to the GTP cyclohydrolase II family.</text>
</comment>
<protein>
    <recommendedName>
        <fullName evidence="7">3,4-dihydroxy-2-butanone 4-phosphate synthase</fullName>
        <ecNumber evidence="6">4.1.99.12</ecNumber>
    </recommendedName>
</protein>
<evidence type="ECO:0000259" key="10">
    <source>
        <dbReference type="Pfam" id="PF00925"/>
    </source>
</evidence>
<evidence type="ECO:0000256" key="2">
    <source>
        <dbReference type="ARBA" id="ARBA00002284"/>
    </source>
</evidence>
<comment type="catalytic activity">
    <reaction evidence="1">
        <text>D-ribulose 5-phosphate = (2S)-2-hydroxy-3-oxobutyl phosphate + formate + H(+)</text>
        <dbReference type="Rhea" id="RHEA:18457"/>
        <dbReference type="ChEBI" id="CHEBI:15378"/>
        <dbReference type="ChEBI" id="CHEBI:15740"/>
        <dbReference type="ChEBI" id="CHEBI:58121"/>
        <dbReference type="ChEBI" id="CHEBI:58830"/>
        <dbReference type="EC" id="4.1.99.12"/>
    </reaction>
</comment>
<dbReference type="PIRSF" id="PIRSF001259">
    <property type="entry name" value="RibA"/>
    <property type="match status" value="1"/>
</dbReference>
<evidence type="ECO:0000256" key="9">
    <source>
        <dbReference type="ARBA" id="ARBA00022723"/>
    </source>
</evidence>
<sequence>MQALKDIELALKEIREGQCVIVADEKKYFLIFAAAACTSAYVNFMMNDCRGQVQIALKKSSPLNSSLNRQTYEFNSTLKTGINANDRCHCILRMLDDAAMADDFSSPGFLTVNWISHGAVLVKPGIEDAAYDLARLADYSEGAVYCQLLDEKANSLSEDQVSDFAEKHSFKLIDLNDIIEYRLIKEPLVEALNIVNMPTDYGEFRLHVYNVIYDPARGIDLVLTCGKDKFSEDETVLVRVHSEWSIGNIVNRLKNDEGSSLNRAMKQVADEGSGVIVFLRNTPEQAANSGLFSNSKRPTDIWMEKGEVKTLRPQGGMAYGLGAQILRDLGVRKMRLMSNSPSDFVGINNYGLEIVEQVKY</sequence>
<evidence type="ECO:0000256" key="5">
    <source>
        <dbReference type="ARBA" id="ARBA00008976"/>
    </source>
</evidence>
<dbReference type="Pfam" id="PF00925">
    <property type="entry name" value="GTP_cyclohydro2"/>
    <property type="match status" value="1"/>
</dbReference>
<comment type="function">
    <text evidence="2">Catalyzes the conversion of D-ribulose 5-phosphate to formate and 3,4-dihydroxy-2-butanone 4-phosphate.</text>
</comment>
<dbReference type="PANTHER" id="PTHR21327">
    <property type="entry name" value="GTP CYCLOHYDROLASE II-RELATED"/>
    <property type="match status" value="1"/>
</dbReference>
<keyword evidence="9" id="KW-0479">Metal-binding</keyword>
<evidence type="ECO:0000313" key="12">
    <source>
        <dbReference type="Proteomes" id="UP001214250"/>
    </source>
</evidence>
<proteinExistence type="inferred from homology"/>
<dbReference type="InterPro" id="IPR000422">
    <property type="entry name" value="DHBP_synthase_RibB"/>
</dbReference>
<accession>A0ABY7VSI5</accession>
<dbReference type="Gene3D" id="3.90.870.10">
    <property type="entry name" value="DHBP synthase"/>
    <property type="match status" value="1"/>
</dbReference>
<dbReference type="SUPFAM" id="SSF55821">
    <property type="entry name" value="YrdC/RibB"/>
    <property type="match status" value="1"/>
</dbReference>
<organism evidence="11 12">
    <name type="scientific">Lentisphaera profundi</name>
    <dbReference type="NCBI Taxonomy" id="1658616"/>
    <lineage>
        <taxon>Bacteria</taxon>
        <taxon>Pseudomonadati</taxon>
        <taxon>Lentisphaerota</taxon>
        <taxon>Lentisphaeria</taxon>
        <taxon>Lentisphaerales</taxon>
        <taxon>Lentisphaeraceae</taxon>
        <taxon>Lentisphaera</taxon>
    </lineage>
</organism>
<evidence type="ECO:0000313" key="11">
    <source>
        <dbReference type="EMBL" id="WDE97007.1"/>
    </source>
</evidence>
<evidence type="ECO:0000256" key="4">
    <source>
        <dbReference type="ARBA" id="ARBA00005520"/>
    </source>
</evidence>
<gene>
    <name evidence="11" type="ORF">PQO03_03405</name>
</gene>
<dbReference type="PANTHER" id="PTHR21327:SF18">
    <property type="entry name" value="3,4-DIHYDROXY-2-BUTANONE 4-PHOSPHATE SYNTHASE"/>
    <property type="match status" value="1"/>
</dbReference>
<dbReference type="Gene3D" id="3.40.50.10990">
    <property type="entry name" value="GTP cyclohydrolase II"/>
    <property type="match status" value="1"/>
</dbReference>
<name>A0ABY7VSI5_9BACT</name>
<dbReference type="InterPro" id="IPR032677">
    <property type="entry name" value="GTP_cyclohydro_II"/>
</dbReference>
<keyword evidence="8" id="KW-0686">Riboflavin biosynthesis</keyword>